<proteinExistence type="predicted"/>
<dbReference type="InterPro" id="IPR011320">
    <property type="entry name" value="RNase_H1_N"/>
</dbReference>
<sequence length="216" mass="24038">MKAKERAQKKYYAYVVPAKHVRGVTGSWTECEKIVSGVSGARYRGFKMEAEARAWLAEGAVYAERKTPVAYGAKKIKKPLESGIYFDAGTGRGEGVEISVTDERGRDLLADVLKRGKVNRFGKHLLGRGVTNNYGELLACRYALALARKRRIKKIFGDSKLVIDWWSRGFIREKKVAPETVKLAAQVKKLREEFARAGGKVAHVPGSRNPADLGFH</sequence>
<dbReference type="InterPro" id="IPR012337">
    <property type="entry name" value="RNaseH-like_sf"/>
</dbReference>
<accession>A0A1G2C6F9</accession>
<dbReference type="Gene3D" id="3.40.970.10">
    <property type="entry name" value="Ribonuclease H1, N-terminal domain"/>
    <property type="match status" value="1"/>
</dbReference>
<dbReference type="SUPFAM" id="SSF55658">
    <property type="entry name" value="L9 N-domain-like"/>
    <property type="match status" value="1"/>
</dbReference>
<dbReference type="EMBL" id="MHKV01000032">
    <property type="protein sequence ID" value="OGY96846.1"/>
    <property type="molecule type" value="Genomic_DNA"/>
</dbReference>
<evidence type="ECO:0000313" key="3">
    <source>
        <dbReference type="Proteomes" id="UP000176349"/>
    </source>
</evidence>
<reference evidence="2 3" key="1">
    <citation type="journal article" date="2016" name="Nat. Commun.">
        <title>Thousands of microbial genomes shed light on interconnected biogeochemical processes in an aquifer system.</title>
        <authorList>
            <person name="Anantharaman K."/>
            <person name="Brown C.T."/>
            <person name="Hug L.A."/>
            <person name="Sharon I."/>
            <person name="Castelle C.J."/>
            <person name="Probst A.J."/>
            <person name="Thomas B.C."/>
            <person name="Singh A."/>
            <person name="Wilkins M.J."/>
            <person name="Karaoz U."/>
            <person name="Brodie E.L."/>
            <person name="Williams K.H."/>
            <person name="Hubbard S.S."/>
            <person name="Banfield J.F."/>
        </authorList>
    </citation>
    <scope>NUCLEOTIDE SEQUENCE [LARGE SCALE GENOMIC DNA]</scope>
</reference>
<feature type="domain" description="Ribonuclease H1 N-terminal" evidence="1">
    <location>
        <begin position="14"/>
        <end position="55"/>
    </location>
</feature>
<comment type="caution">
    <text evidence="2">The sequence shown here is derived from an EMBL/GenBank/DDBJ whole genome shotgun (WGS) entry which is preliminary data.</text>
</comment>
<dbReference type="GO" id="GO:0003676">
    <property type="term" value="F:nucleic acid binding"/>
    <property type="evidence" value="ECO:0007669"/>
    <property type="project" value="InterPro"/>
</dbReference>
<dbReference type="Proteomes" id="UP000176349">
    <property type="component" value="Unassembled WGS sequence"/>
</dbReference>
<dbReference type="SUPFAM" id="SSF53098">
    <property type="entry name" value="Ribonuclease H-like"/>
    <property type="match status" value="1"/>
</dbReference>
<evidence type="ECO:0000313" key="2">
    <source>
        <dbReference type="EMBL" id="OGY96846.1"/>
    </source>
</evidence>
<protein>
    <recommendedName>
        <fullName evidence="1">Ribonuclease H1 N-terminal domain-containing protein</fullName>
    </recommendedName>
</protein>
<dbReference type="Pfam" id="PF01693">
    <property type="entry name" value="Cauli_VI"/>
    <property type="match status" value="1"/>
</dbReference>
<name>A0A1G2C6F9_9BACT</name>
<evidence type="ECO:0000259" key="1">
    <source>
        <dbReference type="Pfam" id="PF01693"/>
    </source>
</evidence>
<gene>
    <name evidence="2" type="ORF">A2128_01135</name>
</gene>
<dbReference type="Gene3D" id="3.30.420.10">
    <property type="entry name" value="Ribonuclease H-like superfamily/Ribonuclease H"/>
    <property type="match status" value="1"/>
</dbReference>
<dbReference type="InterPro" id="IPR036397">
    <property type="entry name" value="RNaseH_sf"/>
</dbReference>
<dbReference type="AlphaFoldDB" id="A0A1G2C6F9"/>
<dbReference type="InterPro" id="IPR009027">
    <property type="entry name" value="Ribosomal_bL9/RNase_H1_N"/>
</dbReference>
<organism evidence="2 3">
    <name type="scientific">Candidatus Liptonbacteria bacterium GWC1_60_9</name>
    <dbReference type="NCBI Taxonomy" id="1798645"/>
    <lineage>
        <taxon>Bacteria</taxon>
        <taxon>Candidatus Liptoniibacteriota</taxon>
    </lineage>
</organism>
<dbReference type="InterPro" id="IPR037056">
    <property type="entry name" value="RNase_H1_N_sf"/>
</dbReference>